<dbReference type="Gene3D" id="2.10.25.10">
    <property type="entry name" value="Laminin"/>
    <property type="match status" value="3"/>
</dbReference>
<feature type="disulfide bond" evidence="6">
    <location>
        <begin position="139"/>
        <end position="182"/>
    </location>
</feature>
<dbReference type="InterPro" id="IPR000742">
    <property type="entry name" value="EGF"/>
</dbReference>
<name>A0ABP0GFX1_CLALP</name>
<dbReference type="Proteomes" id="UP001642483">
    <property type="component" value="Unassembled WGS sequence"/>
</dbReference>
<dbReference type="EMBL" id="CAWYQH010000119">
    <property type="protein sequence ID" value="CAK8690686.1"/>
    <property type="molecule type" value="Genomic_DNA"/>
</dbReference>
<dbReference type="Gene3D" id="2.10.70.10">
    <property type="entry name" value="Complement Module, domain 1"/>
    <property type="match status" value="8"/>
</dbReference>
<evidence type="ECO:0000259" key="10">
    <source>
        <dbReference type="PROSITE" id="PS50234"/>
    </source>
</evidence>
<evidence type="ECO:0000259" key="11">
    <source>
        <dbReference type="PROSITE" id="PS50923"/>
    </source>
</evidence>
<dbReference type="Pfam" id="PF00084">
    <property type="entry name" value="Sushi"/>
    <property type="match status" value="7"/>
</dbReference>
<protein>
    <submittedName>
        <fullName evidence="12">Uncharacterized protein</fullName>
    </submittedName>
</protein>
<dbReference type="PROSITE" id="PS50026">
    <property type="entry name" value="EGF_3"/>
    <property type="match status" value="2"/>
</dbReference>
<feature type="disulfide bond" evidence="6">
    <location>
        <begin position="805"/>
        <end position="848"/>
    </location>
</feature>
<organism evidence="12 13">
    <name type="scientific">Clavelina lepadiformis</name>
    <name type="common">Light-bulb sea squirt</name>
    <name type="synonym">Ascidia lepadiformis</name>
    <dbReference type="NCBI Taxonomy" id="159417"/>
    <lineage>
        <taxon>Eukaryota</taxon>
        <taxon>Metazoa</taxon>
        <taxon>Chordata</taxon>
        <taxon>Tunicata</taxon>
        <taxon>Ascidiacea</taxon>
        <taxon>Aplousobranchia</taxon>
        <taxon>Clavelinidae</taxon>
        <taxon>Clavelina</taxon>
    </lineage>
</organism>
<dbReference type="InterPro" id="IPR018097">
    <property type="entry name" value="EGF_Ca-bd_CS"/>
</dbReference>
<evidence type="ECO:0000256" key="6">
    <source>
        <dbReference type="PROSITE-ProRule" id="PRU00302"/>
    </source>
</evidence>
<dbReference type="PROSITE" id="PS01187">
    <property type="entry name" value="EGF_CA"/>
    <property type="match status" value="1"/>
</dbReference>
<feature type="domain" description="Sushi" evidence="11">
    <location>
        <begin position="267"/>
        <end position="325"/>
    </location>
</feature>
<dbReference type="SUPFAM" id="SSF57535">
    <property type="entry name" value="Complement control module/SCR domain"/>
    <property type="match status" value="8"/>
</dbReference>
<evidence type="ECO:0000259" key="9">
    <source>
        <dbReference type="PROSITE" id="PS50041"/>
    </source>
</evidence>
<comment type="caution">
    <text evidence="12">The sequence shown here is derived from an EMBL/GenBank/DDBJ whole genome shotgun (WGS) entry which is preliminary data.</text>
</comment>
<dbReference type="InterPro" id="IPR016186">
    <property type="entry name" value="C-type_lectin-like/link_sf"/>
</dbReference>
<feature type="disulfide bond" evidence="6">
    <location>
        <begin position="168"/>
        <end position="195"/>
    </location>
</feature>
<dbReference type="SUPFAM" id="SSF57302">
    <property type="entry name" value="Snake toxin-like"/>
    <property type="match status" value="1"/>
</dbReference>
<keyword evidence="2 7" id="KW-0732">Signal</keyword>
<feature type="domain" description="Sushi" evidence="11">
    <location>
        <begin position="137"/>
        <end position="197"/>
    </location>
</feature>
<feature type="chain" id="PRO_5045471110" evidence="7">
    <location>
        <begin position="27"/>
        <end position="1110"/>
    </location>
</feature>
<feature type="domain" description="C-type lectin" evidence="9">
    <location>
        <begin position="674"/>
        <end position="794"/>
    </location>
</feature>
<feature type="domain" description="EGF-like" evidence="8">
    <location>
        <begin position="555"/>
        <end position="595"/>
    </location>
</feature>
<dbReference type="SMART" id="SM00032">
    <property type="entry name" value="CCP"/>
    <property type="match status" value="8"/>
</dbReference>
<dbReference type="InterPro" id="IPR035976">
    <property type="entry name" value="Sushi/SCR/CCP_sf"/>
</dbReference>
<feature type="domain" description="Sushi" evidence="11">
    <location>
        <begin position="398"/>
        <end position="456"/>
    </location>
</feature>
<dbReference type="CDD" id="cd23539">
    <property type="entry name" value="TFP_LU_ECD_CinHb4_like"/>
    <property type="match status" value="1"/>
</dbReference>
<reference evidence="12 13" key="1">
    <citation type="submission" date="2024-02" db="EMBL/GenBank/DDBJ databases">
        <authorList>
            <person name="Daric V."/>
            <person name="Darras S."/>
        </authorList>
    </citation>
    <scope>NUCLEOTIDE SEQUENCE [LARGE SCALE GENOMIC DNA]</scope>
</reference>
<dbReference type="InterPro" id="IPR001304">
    <property type="entry name" value="C-type_lectin-like"/>
</dbReference>
<dbReference type="InterPro" id="IPR049883">
    <property type="entry name" value="NOTCH1_EGF-like"/>
</dbReference>
<dbReference type="SMART" id="SM00034">
    <property type="entry name" value="CLECT"/>
    <property type="match status" value="1"/>
</dbReference>
<dbReference type="InterPro" id="IPR000436">
    <property type="entry name" value="Sushi_SCR_CCP_dom"/>
</dbReference>
<dbReference type="PROSITE" id="PS00010">
    <property type="entry name" value="ASX_HYDROXYL"/>
    <property type="match status" value="2"/>
</dbReference>
<evidence type="ECO:0000313" key="12">
    <source>
        <dbReference type="EMBL" id="CAK8690686.1"/>
    </source>
</evidence>
<dbReference type="InterPro" id="IPR016187">
    <property type="entry name" value="CTDL_fold"/>
</dbReference>
<dbReference type="InterPro" id="IPR018363">
    <property type="entry name" value="CD59_antigen_CS"/>
</dbReference>
<evidence type="ECO:0000256" key="1">
    <source>
        <dbReference type="ARBA" id="ARBA00022536"/>
    </source>
</evidence>
<feature type="domain" description="Sushi" evidence="11">
    <location>
        <begin position="333"/>
        <end position="392"/>
    </location>
</feature>
<dbReference type="Gene3D" id="3.40.50.410">
    <property type="entry name" value="von Willebrand factor, type A domain"/>
    <property type="match status" value="1"/>
</dbReference>
<dbReference type="SUPFAM" id="SSF56436">
    <property type="entry name" value="C-type lectin-like"/>
    <property type="match status" value="1"/>
</dbReference>
<evidence type="ECO:0000259" key="8">
    <source>
        <dbReference type="PROSITE" id="PS50026"/>
    </source>
</evidence>
<dbReference type="InterPro" id="IPR001881">
    <property type="entry name" value="EGF-like_Ca-bd_dom"/>
</dbReference>
<evidence type="ECO:0000256" key="7">
    <source>
        <dbReference type="SAM" id="SignalP"/>
    </source>
</evidence>
<evidence type="ECO:0000256" key="3">
    <source>
        <dbReference type="ARBA" id="ARBA00022737"/>
    </source>
</evidence>
<dbReference type="InterPro" id="IPR000152">
    <property type="entry name" value="EGF-type_Asp/Asn_hydroxyl_site"/>
</dbReference>
<proteinExistence type="predicted"/>
<dbReference type="SUPFAM" id="SSF57184">
    <property type="entry name" value="Growth factor receptor domain"/>
    <property type="match status" value="1"/>
</dbReference>
<dbReference type="Pfam" id="PF07645">
    <property type="entry name" value="EGF_CA"/>
    <property type="match status" value="2"/>
</dbReference>
<dbReference type="Gene3D" id="3.10.100.10">
    <property type="entry name" value="Mannose-Binding Protein A, subunit A"/>
    <property type="match status" value="1"/>
</dbReference>
<dbReference type="PROSITE" id="PS00983">
    <property type="entry name" value="LY6_UPAR"/>
    <property type="match status" value="1"/>
</dbReference>
<feature type="disulfide bond" evidence="6">
    <location>
        <begin position="296"/>
        <end position="323"/>
    </location>
</feature>
<dbReference type="InterPro" id="IPR036465">
    <property type="entry name" value="vWFA_dom_sf"/>
</dbReference>
<gene>
    <name evidence="12" type="ORF">CVLEPA_LOCUS23271</name>
</gene>
<feature type="signal peptide" evidence="7">
    <location>
        <begin position="1"/>
        <end position="26"/>
    </location>
</feature>
<keyword evidence="1 5" id="KW-0245">EGF-like domain</keyword>
<dbReference type="InterPro" id="IPR051277">
    <property type="entry name" value="SEZ6_CSMD_C4BPB_Regulators"/>
</dbReference>
<keyword evidence="4 6" id="KW-1015">Disulfide bond</keyword>
<sequence length="1110" mass="122469">METRGGVSWIICILLALMHFNLCVSGIPFTGLSTNIQCYACTNAQSNDDCNRNIVTCQASQGSCQTEIRVFNKSNNLEVLITKGCKQTQACINNELQNDKLAWPVTQCNFIPSTPLSVCRFCCNESRCNQKIEVSERTCSPLKAPQNGVVFCNYLGSQYRTEVCYFKCNQCYSLIGSKQRMCLSNTTWSGKTTQCVHDKDCEFCDWDMTFYPNNGGVICTNENKVGSICSFSCEDGFELSGENNILCKNEDHQWTDIKPKCIVKRAIQCNPLSLELGAVECSSMSLSPGTVCNLTCGPCHINIGSQSTVCQVDGTWSGYELKCVLAEACNHIKPCPDTMTTDLPNGAVRCSDANKDGSVCTFLCQDGFRLNGISEAICLNATWDATKPTCEQDTQPLQLCNSISVEFGVVECNSTLLSPGTTCKLTCKSCYVYFGQKSTTCQTDGSWSENILECVLDYPCQIATKCAIEMKSTSLNEIAVNCTDDNNHGSVCSFSCQAGFVLNGKSETTCLDGTWDEPRPTCVKECHPLAIASTDDSGKCTCRRGFQGDGFLCIDVDECKNQGLNLCHQQHAICTNTVGSYKCRCLDGFRGDGFSCVDINECLQPDEIAYRCNRENGICFNEVGGYNCTCKDGFKGDGIVCTANNPICPPNNLFDDDYCLRYILVESLDPTLTASDACANVESGHPAQIRTERQYNILNAILELVLVPNNFPNIKILGPWIGLHDKYEPGVYRWRDGSLLSDSDHTAWSVGHPKVSKGEPRCVHLVYNPNKNNGSRKFFWEDSKCINQARYICNTEKTYENINVCKPALSQIPRGRIFCTNGWNIDSFCTYTCDPGYQLVGPTDSVRCRAPFMRWDNVIPHCVEATCAPQITSPNGGNVSCENGNRIGSKCTFMCHEGYQMSGDANMECRADLTWSGKRPCCTDECPPKARIDLIFMLDSSGSVGVNNFYKTKEFVTTMYSKFEVSTVYTEVSIVKFHSTVELVNDTLWFNDKKDLDNVFDELQFTGKGTMTGRALEFVADHVVRQRAGAKTFAVVISDGNTKDSMTLGVSNLREKGVHIFAVGITGSHYLDLSIIASKPSTQNVYSLVDEEGLSSIVDKIGKRVCSIQC</sequence>
<dbReference type="InterPro" id="IPR009030">
    <property type="entry name" value="Growth_fac_rcpt_cys_sf"/>
</dbReference>
<dbReference type="InterPro" id="IPR045860">
    <property type="entry name" value="Snake_toxin-like_sf"/>
</dbReference>
<comment type="caution">
    <text evidence="5">Lacks conserved residue(s) required for the propagation of feature annotation.</text>
</comment>
<evidence type="ECO:0000313" key="13">
    <source>
        <dbReference type="Proteomes" id="UP001642483"/>
    </source>
</evidence>
<keyword evidence="3" id="KW-0677">Repeat</keyword>
<dbReference type="PANTHER" id="PTHR45656">
    <property type="entry name" value="PROTEIN CBR-CLEC-78"/>
    <property type="match status" value="1"/>
</dbReference>
<feature type="domain" description="Sushi" evidence="11">
    <location>
        <begin position="464"/>
        <end position="524"/>
    </location>
</feature>
<feature type="disulfide bond" evidence="6">
    <location>
        <begin position="204"/>
        <end position="247"/>
    </location>
</feature>
<keyword evidence="13" id="KW-1185">Reference proteome</keyword>
<evidence type="ECO:0000256" key="5">
    <source>
        <dbReference type="PROSITE-ProRule" id="PRU00076"/>
    </source>
</evidence>
<dbReference type="SMART" id="SM00327">
    <property type="entry name" value="VWA"/>
    <property type="match status" value="1"/>
</dbReference>
<dbReference type="PANTHER" id="PTHR45656:SF4">
    <property type="entry name" value="PROTEIN CBR-CLEC-78"/>
    <property type="match status" value="1"/>
</dbReference>
<feature type="domain" description="Sushi" evidence="11">
    <location>
        <begin position="803"/>
        <end position="864"/>
    </location>
</feature>
<dbReference type="PROSITE" id="PS50234">
    <property type="entry name" value="VWFA"/>
    <property type="match status" value="1"/>
</dbReference>
<dbReference type="SMART" id="SM00181">
    <property type="entry name" value="EGF"/>
    <property type="match status" value="3"/>
</dbReference>
<feature type="disulfide bond" evidence="6">
    <location>
        <begin position="895"/>
        <end position="922"/>
    </location>
</feature>
<keyword evidence="6" id="KW-0768">Sushi</keyword>
<feature type="domain" description="EGF-like" evidence="8">
    <location>
        <begin position="598"/>
        <end position="642"/>
    </location>
</feature>
<accession>A0ABP0GFX1</accession>
<dbReference type="PROSITE" id="PS01186">
    <property type="entry name" value="EGF_2"/>
    <property type="match status" value="1"/>
</dbReference>
<dbReference type="CDD" id="cd00033">
    <property type="entry name" value="CCP"/>
    <property type="match status" value="8"/>
</dbReference>
<dbReference type="CDD" id="cd00054">
    <property type="entry name" value="EGF_CA"/>
    <property type="match status" value="2"/>
</dbReference>
<evidence type="ECO:0000256" key="2">
    <source>
        <dbReference type="ARBA" id="ARBA00022729"/>
    </source>
</evidence>
<dbReference type="InterPro" id="IPR002035">
    <property type="entry name" value="VWF_A"/>
</dbReference>
<dbReference type="PROSITE" id="PS50923">
    <property type="entry name" value="SUSHI"/>
    <property type="match status" value="8"/>
</dbReference>
<evidence type="ECO:0000256" key="4">
    <source>
        <dbReference type="ARBA" id="ARBA00023157"/>
    </source>
</evidence>
<feature type="disulfide bond" evidence="6">
    <location>
        <begin position="427"/>
        <end position="454"/>
    </location>
</feature>
<dbReference type="SUPFAM" id="SSF53300">
    <property type="entry name" value="vWA-like"/>
    <property type="match status" value="1"/>
</dbReference>
<dbReference type="PROSITE" id="PS50041">
    <property type="entry name" value="C_TYPE_LECTIN_2"/>
    <property type="match status" value="1"/>
</dbReference>
<feature type="disulfide bond" evidence="6">
    <location>
        <begin position="335"/>
        <end position="378"/>
    </location>
</feature>
<feature type="domain" description="Sushi" evidence="11">
    <location>
        <begin position="202"/>
        <end position="263"/>
    </location>
</feature>
<dbReference type="SMART" id="SM00179">
    <property type="entry name" value="EGF_CA"/>
    <property type="match status" value="2"/>
</dbReference>
<dbReference type="Pfam" id="PF00092">
    <property type="entry name" value="VWA"/>
    <property type="match status" value="1"/>
</dbReference>
<feature type="domain" description="Sushi" evidence="11">
    <location>
        <begin position="865"/>
        <end position="924"/>
    </location>
</feature>
<feature type="domain" description="VWFA" evidence="10">
    <location>
        <begin position="933"/>
        <end position="1101"/>
    </location>
</feature>